<evidence type="ECO:0000313" key="2">
    <source>
        <dbReference type="EMBL" id="KRH75207.1"/>
    </source>
</evidence>
<evidence type="ECO:0000259" key="1">
    <source>
        <dbReference type="Pfam" id="PF14244"/>
    </source>
</evidence>
<dbReference type="EnsemblPlants" id="KRH75207">
    <property type="protein sequence ID" value="KRH75207"/>
    <property type="gene ID" value="GLYMA_01G069800"/>
</dbReference>
<evidence type="ECO:0000313" key="4">
    <source>
        <dbReference type="Proteomes" id="UP000008827"/>
    </source>
</evidence>
<sequence>MAEDHSSPGVPVAVATGSPGVATRIEFESNPNQQLSSIVLNEFNYLPWSRVLTLAFGGRSKLSFIDEKVSPPDETSLDDESWLSKDELVQSWILNSTSPHLAEIFSYPNSVVQLLTTVRDILKRMWNELEVYRPHILDVAILRKGVEEDIIFQLLASPDPEYEDLRSHILMSPELPSL</sequence>
<dbReference type="Pfam" id="PF14244">
    <property type="entry name" value="Retrotran_gag_3"/>
    <property type="match status" value="1"/>
</dbReference>
<dbReference type="PANTHER" id="PTHR37610:SF40">
    <property type="entry name" value="OS01G0909600 PROTEIN"/>
    <property type="match status" value="1"/>
</dbReference>
<dbReference type="Proteomes" id="UP000008827">
    <property type="component" value="Chromosome 1"/>
</dbReference>
<reference evidence="3" key="2">
    <citation type="submission" date="2018-02" db="UniProtKB">
        <authorList>
            <consortium name="EnsemblPlants"/>
        </authorList>
    </citation>
    <scope>IDENTIFICATION</scope>
    <source>
        <strain evidence="3">Williams 82</strain>
    </source>
</reference>
<dbReference type="OMA" id="KRMWNEL"/>
<dbReference type="EMBL" id="CM000834">
    <property type="protein sequence ID" value="KRH75207.1"/>
    <property type="molecule type" value="Genomic_DNA"/>
</dbReference>
<protein>
    <recommendedName>
        <fullName evidence="1">Retrotransposon Copia-like N-terminal domain-containing protein</fullName>
    </recommendedName>
</protein>
<organism evidence="2">
    <name type="scientific">Glycine max</name>
    <name type="common">Soybean</name>
    <name type="synonym">Glycine hispida</name>
    <dbReference type="NCBI Taxonomy" id="3847"/>
    <lineage>
        <taxon>Eukaryota</taxon>
        <taxon>Viridiplantae</taxon>
        <taxon>Streptophyta</taxon>
        <taxon>Embryophyta</taxon>
        <taxon>Tracheophyta</taxon>
        <taxon>Spermatophyta</taxon>
        <taxon>Magnoliopsida</taxon>
        <taxon>eudicotyledons</taxon>
        <taxon>Gunneridae</taxon>
        <taxon>Pentapetalae</taxon>
        <taxon>rosids</taxon>
        <taxon>fabids</taxon>
        <taxon>Fabales</taxon>
        <taxon>Fabaceae</taxon>
        <taxon>Papilionoideae</taxon>
        <taxon>50 kb inversion clade</taxon>
        <taxon>NPAAA clade</taxon>
        <taxon>indigoferoid/millettioid clade</taxon>
        <taxon>Phaseoleae</taxon>
        <taxon>Glycine</taxon>
        <taxon>Glycine subgen. Soja</taxon>
    </lineage>
</organism>
<name>A0A0R0L7K9_SOYBN</name>
<evidence type="ECO:0000313" key="3">
    <source>
        <dbReference type="EnsemblPlants" id="KRH75207"/>
    </source>
</evidence>
<reference evidence="2" key="3">
    <citation type="submission" date="2018-07" db="EMBL/GenBank/DDBJ databases">
        <title>WGS assembly of Glycine max.</title>
        <authorList>
            <person name="Schmutz J."/>
            <person name="Cannon S."/>
            <person name="Schlueter J."/>
            <person name="Ma J."/>
            <person name="Mitros T."/>
            <person name="Nelson W."/>
            <person name="Hyten D."/>
            <person name="Song Q."/>
            <person name="Thelen J."/>
            <person name="Cheng J."/>
            <person name="Xu D."/>
            <person name="Hellsten U."/>
            <person name="May G."/>
            <person name="Yu Y."/>
            <person name="Sakurai T."/>
            <person name="Umezawa T."/>
            <person name="Bhattacharyya M."/>
            <person name="Sandhu D."/>
            <person name="Valliyodan B."/>
            <person name="Lindquist E."/>
            <person name="Peto M."/>
            <person name="Grant D."/>
            <person name="Shu S."/>
            <person name="Goodstein D."/>
            <person name="Barry K."/>
            <person name="Futrell-Griggs M."/>
            <person name="Abernathy B."/>
            <person name="Du J."/>
            <person name="Tian Z."/>
            <person name="Zhu L."/>
            <person name="Gill N."/>
            <person name="Joshi T."/>
            <person name="Libault M."/>
            <person name="Sethuraman A."/>
            <person name="Zhang X."/>
            <person name="Shinozaki K."/>
            <person name="Nguyen H."/>
            <person name="Wing R."/>
            <person name="Cregan P."/>
            <person name="Specht J."/>
            <person name="Grimwood J."/>
            <person name="Rokhsar D."/>
            <person name="Stacey G."/>
            <person name="Shoemaker R."/>
            <person name="Jackson S."/>
        </authorList>
    </citation>
    <scope>NUCLEOTIDE SEQUENCE</scope>
    <source>
        <tissue evidence="2">Callus</tissue>
    </source>
</reference>
<accession>A0A0R0L7K9</accession>
<reference evidence="2 3" key="1">
    <citation type="journal article" date="2010" name="Nature">
        <title>Genome sequence of the palaeopolyploid soybean.</title>
        <authorList>
            <person name="Schmutz J."/>
            <person name="Cannon S.B."/>
            <person name="Schlueter J."/>
            <person name="Ma J."/>
            <person name="Mitros T."/>
            <person name="Nelson W."/>
            <person name="Hyten D.L."/>
            <person name="Song Q."/>
            <person name="Thelen J.J."/>
            <person name="Cheng J."/>
            <person name="Xu D."/>
            <person name="Hellsten U."/>
            <person name="May G.D."/>
            <person name="Yu Y."/>
            <person name="Sakurai T."/>
            <person name="Umezawa T."/>
            <person name="Bhattacharyya M.K."/>
            <person name="Sandhu D."/>
            <person name="Valliyodan B."/>
            <person name="Lindquist E."/>
            <person name="Peto M."/>
            <person name="Grant D."/>
            <person name="Shu S."/>
            <person name="Goodstein D."/>
            <person name="Barry K."/>
            <person name="Futrell-Griggs M."/>
            <person name="Abernathy B."/>
            <person name="Du J."/>
            <person name="Tian Z."/>
            <person name="Zhu L."/>
            <person name="Gill N."/>
            <person name="Joshi T."/>
            <person name="Libault M."/>
            <person name="Sethuraman A."/>
            <person name="Zhang X.-C."/>
            <person name="Shinozaki K."/>
            <person name="Nguyen H.T."/>
            <person name="Wing R.A."/>
            <person name="Cregan P."/>
            <person name="Specht J."/>
            <person name="Grimwood J."/>
            <person name="Rokhsar D."/>
            <person name="Stacey G."/>
            <person name="Shoemaker R.C."/>
            <person name="Jackson S.A."/>
        </authorList>
    </citation>
    <scope>NUCLEOTIDE SEQUENCE</scope>
    <source>
        <strain evidence="3">cv. Williams 82</strain>
        <tissue evidence="2">Callus</tissue>
    </source>
</reference>
<dbReference type="PANTHER" id="PTHR37610">
    <property type="entry name" value="CCHC-TYPE DOMAIN-CONTAINING PROTEIN"/>
    <property type="match status" value="1"/>
</dbReference>
<dbReference type="Gramene" id="KRH75207">
    <property type="protein sequence ID" value="KRH75207"/>
    <property type="gene ID" value="GLYMA_01G069800"/>
</dbReference>
<dbReference type="AlphaFoldDB" id="A0A0R0L7K9"/>
<gene>
    <name evidence="2" type="ORF">GLYMA_01G069800</name>
</gene>
<feature type="domain" description="Retrotransposon Copia-like N-terminal" evidence="1">
    <location>
        <begin position="30"/>
        <end position="72"/>
    </location>
</feature>
<keyword evidence="4" id="KW-1185">Reference proteome</keyword>
<dbReference type="InterPro" id="IPR029472">
    <property type="entry name" value="Copia-like_N"/>
</dbReference>
<proteinExistence type="predicted"/>
<dbReference type="InParanoid" id="A0A0R0L7K9"/>